<comment type="pathway">
    <text evidence="1">Cofactor biosynthesis; D-erythroascorbate biosynthesis; dehydro-D-arabinono-1,4-lactone from D-arabinose: step 2/2.</text>
</comment>
<protein>
    <recommendedName>
        <fullName evidence="2">D-arabinono-1,4-lactone oxidase</fullName>
        <ecNumber evidence="2">1.1.3.37</ecNumber>
    </recommendedName>
    <alternativeName>
        <fullName evidence="4">L-galactono-gamma-lactone oxidase</fullName>
    </alternativeName>
</protein>
<organism evidence="8 9">
    <name type="scientific">Penicillium italicum</name>
    <name type="common">Blue mold</name>
    <dbReference type="NCBI Taxonomy" id="40296"/>
    <lineage>
        <taxon>Eukaryota</taxon>
        <taxon>Fungi</taxon>
        <taxon>Dikarya</taxon>
        <taxon>Ascomycota</taxon>
        <taxon>Pezizomycotina</taxon>
        <taxon>Eurotiomycetes</taxon>
        <taxon>Eurotiomycetidae</taxon>
        <taxon>Eurotiales</taxon>
        <taxon>Aspergillaceae</taxon>
        <taxon>Penicillium</taxon>
    </lineage>
</organism>
<dbReference type="UniPathway" id="UPA00771">
    <property type="reaction ID" value="UER00766"/>
</dbReference>
<dbReference type="GO" id="GO:0050660">
    <property type="term" value="F:flavin adenine dinucleotide binding"/>
    <property type="evidence" value="ECO:0007669"/>
    <property type="project" value="InterPro"/>
</dbReference>
<evidence type="ECO:0000313" key="8">
    <source>
        <dbReference type="EMBL" id="KGO67555.1"/>
    </source>
</evidence>
<accession>A0A0A2KT82</accession>
<dbReference type="EMBL" id="JQGA01001278">
    <property type="protein sequence ID" value="KGO67555.1"/>
    <property type="molecule type" value="Genomic_DNA"/>
</dbReference>
<gene>
    <name evidence="8" type="ORF">PITC_094240</name>
</gene>
<evidence type="ECO:0000256" key="4">
    <source>
        <dbReference type="ARBA" id="ARBA00033418"/>
    </source>
</evidence>
<dbReference type="SUPFAM" id="SSF56176">
    <property type="entry name" value="FAD-binding/transporter-associated domain-like"/>
    <property type="match status" value="1"/>
</dbReference>
<dbReference type="EC" id="1.1.3.37" evidence="2"/>
<name>A0A0A2KT82_PENIT</name>
<dbReference type="HOGENOM" id="CLU_930984_0_0_1"/>
<feature type="domain" description="D-arabinono-1,4-lactone oxidase C-terminal" evidence="7">
    <location>
        <begin position="95"/>
        <end position="261"/>
    </location>
</feature>
<evidence type="ECO:0000256" key="3">
    <source>
        <dbReference type="ARBA" id="ARBA00023002"/>
    </source>
</evidence>
<feature type="domain" description="FAD linked oxidase N-terminal" evidence="6">
    <location>
        <begin position="1"/>
        <end position="72"/>
    </location>
</feature>
<dbReference type="Pfam" id="PF01565">
    <property type="entry name" value="FAD_binding_4"/>
    <property type="match status" value="1"/>
</dbReference>
<dbReference type="Pfam" id="PF04030">
    <property type="entry name" value="ALO"/>
    <property type="match status" value="1"/>
</dbReference>
<dbReference type="InterPro" id="IPR007173">
    <property type="entry name" value="ALO_C"/>
</dbReference>
<dbReference type="InterPro" id="IPR006094">
    <property type="entry name" value="Oxid_FAD_bind_N"/>
</dbReference>
<evidence type="ECO:0000313" key="9">
    <source>
        <dbReference type="Proteomes" id="UP000030104"/>
    </source>
</evidence>
<dbReference type="PANTHER" id="PTHR43762">
    <property type="entry name" value="L-GULONOLACTONE OXIDASE"/>
    <property type="match status" value="1"/>
</dbReference>
<evidence type="ECO:0000256" key="5">
    <source>
        <dbReference type="SAM" id="MobiDB-lite"/>
    </source>
</evidence>
<dbReference type="GO" id="GO:0016020">
    <property type="term" value="C:membrane"/>
    <property type="evidence" value="ECO:0007669"/>
    <property type="project" value="InterPro"/>
</dbReference>
<dbReference type="InterPro" id="IPR016169">
    <property type="entry name" value="FAD-bd_PCMH_sub2"/>
</dbReference>
<dbReference type="InterPro" id="IPR010031">
    <property type="entry name" value="FAD_lactone_oxidase-like"/>
</dbReference>
<keyword evidence="9" id="KW-1185">Reference proteome</keyword>
<dbReference type="Gene3D" id="3.30.465.10">
    <property type="match status" value="1"/>
</dbReference>
<dbReference type="PIRSF" id="PIRSF000136">
    <property type="entry name" value="LGO_GLO"/>
    <property type="match status" value="1"/>
</dbReference>
<dbReference type="STRING" id="40296.A0A0A2KT82"/>
<dbReference type="GO" id="GO:0003885">
    <property type="term" value="F:D-arabinono-1,4-lactone oxidase activity"/>
    <property type="evidence" value="ECO:0007669"/>
    <property type="project" value="UniProtKB-EC"/>
</dbReference>
<dbReference type="PhylomeDB" id="A0A0A2KT82"/>
<evidence type="ECO:0000256" key="1">
    <source>
        <dbReference type="ARBA" id="ARBA00005083"/>
    </source>
</evidence>
<proteinExistence type="predicted"/>
<dbReference type="PANTHER" id="PTHR43762:SF1">
    <property type="entry name" value="D-ARABINONO-1,4-LACTONE OXIDASE"/>
    <property type="match status" value="1"/>
</dbReference>
<reference evidence="8 9" key="1">
    <citation type="journal article" date="2015" name="Mol. Plant Microbe Interact.">
        <title>Genome, transcriptome, and functional analyses of Penicillium expansum provide new insights into secondary metabolism and pathogenicity.</title>
        <authorList>
            <person name="Ballester A.R."/>
            <person name="Marcet-Houben M."/>
            <person name="Levin E."/>
            <person name="Sela N."/>
            <person name="Selma-Lazaro C."/>
            <person name="Carmona L."/>
            <person name="Wisniewski M."/>
            <person name="Droby S."/>
            <person name="Gonzalez-Candelas L."/>
            <person name="Gabaldon T."/>
        </authorList>
    </citation>
    <scope>NUCLEOTIDE SEQUENCE [LARGE SCALE GENOMIC DNA]</scope>
    <source>
        <strain evidence="8 9">PHI-1</strain>
    </source>
</reference>
<dbReference type="GO" id="GO:0005739">
    <property type="term" value="C:mitochondrion"/>
    <property type="evidence" value="ECO:0007669"/>
    <property type="project" value="TreeGrafter"/>
</dbReference>
<keyword evidence="3" id="KW-0560">Oxidoreductase</keyword>
<dbReference type="AlphaFoldDB" id="A0A0A2KT82"/>
<feature type="region of interest" description="Disordered" evidence="5">
    <location>
        <begin position="272"/>
        <end position="299"/>
    </location>
</feature>
<dbReference type="Proteomes" id="UP000030104">
    <property type="component" value="Unassembled WGS sequence"/>
</dbReference>
<evidence type="ECO:0000259" key="6">
    <source>
        <dbReference type="Pfam" id="PF01565"/>
    </source>
</evidence>
<dbReference type="InterPro" id="IPR036318">
    <property type="entry name" value="FAD-bd_PCMH-like_sf"/>
</dbReference>
<dbReference type="OrthoDB" id="610608at2759"/>
<sequence length="299" mass="33119">MINLDDFNGLLEVDKNLVKVQAGMRLRKLGKELERHQLTLANLGSIDSQSIAGALATGTHGSSLQYGLLSDTNSNPILFRAALLSLGALGVVVEVTLRAENAFNVEWSKSKQKLSTVLSIWSSGLWNTHDFARVLWLPYERSAIVWHAEKTSRPVPRHDNPRSSYIALWFYHSYQFALALANSFPLILPWIEWVVSGMRYGFGTTSKTLTGVGPAREGLMMDPSYAQLVNEWALPLEHGPEAILRLSAWLHGDHQTAQIPFSSKGLCGSSVGAHTGRRISEQSRQLSSMKYTEKTWTGG</sequence>
<comment type="caution">
    <text evidence="8">The sequence shown here is derived from an EMBL/GenBank/DDBJ whole genome shotgun (WGS) entry which is preliminary data.</text>
</comment>
<evidence type="ECO:0000259" key="7">
    <source>
        <dbReference type="Pfam" id="PF04030"/>
    </source>
</evidence>
<evidence type="ECO:0000256" key="2">
    <source>
        <dbReference type="ARBA" id="ARBA00013136"/>
    </source>
</evidence>